<reference evidence="1 2" key="1">
    <citation type="submission" date="2024-04" db="EMBL/GenBank/DDBJ databases">
        <title>Tritrichomonas musculus Genome.</title>
        <authorList>
            <person name="Alves-Ferreira E."/>
            <person name="Grigg M."/>
            <person name="Lorenzi H."/>
            <person name="Galac M."/>
        </authorList>
    </citation>
    <scope>NUCLEOTIDE SEQUENCE [LARGE SCALE GENOMIC DNA]</scope>
    <source>
        <strain evidence="1 2">EAF2021</strain>
    </source>
</reference>
<comment type="caution">
    <text evidence="1">The sequence shown here is derived from an EMBL/GenBank/DDBJ whole genome shotgun (WGS) entry which is preliminary data.</text>
</comment>
<gene>
    <name evidence="1" type="ORF">M9Y10_040118</name>
</gene>
<sequence>MESYTIAFCKYASNELRTNDDNIYKTMLDICDKVLNNDKEALNIVSKFICFEYLSNLQTRCIIYFNILTTYYGKARNSFIKYIHKIDKEFSIKFLTALFWKFISEVNRYNKEKIMSEIKYEEIINKVEKEIKEINDEDEEDED</sequence>
<keyword evidence="2" id="KW-1185">Reference proteome</keyword>
<protein>
    <submittedName>
        <fullName evidence="1">Uncharacterized protein</fullName>
    </submittedName>
</protein>
<proteinExistence type="predicted"/>
<evidence type="ECO:0000313" key="2">
    <source>
        <dbReference type="Proteomes" id="UP001470230"/>
    </source>
</evidence>
<dbReference type="Proteomes" id="UP001470230">
    <property type="component" value="Unassembled WGS sequence"/>
</dbReference>
<organism evidence="1 2">
    <name type="scientific">Tritrichomonas musculus</name>
    <dbReference type="NCBI Taxonomy" id="1915356"/>
    <lineage>
        <taxon>Eukaryota</taxon>
        <taxon>Metamonada</taxon>
        <taxon>Parabasalia</taxon>
        <taxon>Tritrichomonadida</taxon>
        <taxon>Tritrichomonadidae</taxon>
        <taxon>Tritrichomonas</taxon>
    </lineage>
</organism>
<accession>A0ABR2GR22</accession>
<evidence type="ECO:0000313" key="1">
    <source>
        <dbReference type="EMBL" id="KAK8836058.1"/>
    </source>
</evidence>
<name>A0ABR2GR22_9EUKA</name>
<dbReference type="EMBL" id="JAPFFF010000070">
    <property type="protein sequence ID" value="KAK8836058.1"/>
    <property type="molecule type" value="Genomic_DNA"/>
</dbReference>